<evidence type="ECO:0000313" key="1">
    <source>
        <dbReference type="EMBL" id="KAJ0195118.1"/>
    </source>
</evidence>
<comment type="caution">
    <text evidence="1">The sequence shown here is derived from an EMBL/GenBank/DDBJ whole genome shotgun (WGS) entry which is preliminary data.</text>
</comment>
<evidence type="ECO:0000313" key="2">
    <source>
        <dbReference type="Proteomes" id="UP000235145"/>
    </source>
</evidence>
<reference evidence="1 2" key="1">
    <citation type="journal article" date="2017" name="Nat. Commun.">
        <title>Genome assembly with in vitro proximity ligation data and whole-genome triplication in lettuce.</title>
        <authorList>
            <person name="Reyes-Chin-Wo S."/>
            <person name="Wang Z."/>
            <person name="Yang X."/>
            <person name="Kozik A."/>
            <person name="Arikit S."/>
            <person name="Song C."/>
            <person name="Xia L."/>
            <person name="Froenicke L."/>
            <person name="Lavelle D.O."/>
            <person name="Truco M.J."/>
            <person name="Xia R."/>
            <person name="Zhu S."/>
            <person name="Xu C."/>
            <person name="Xu H."/>
            <person name="Xu X."/>
            <person name="Cox K."/>
            <person name="Korf I."/>
            <person name="Meyers B.C."/>
            <person name="Michelmore R.W."/>
        </authorList>
    </citation>
    <scope>NUCLEOTIDE SEQUENCE [LARGE SCALE GENOMIC DNA]</scope>
    <source>
        <strain evidence="2">cv. Salinas</strain>
        <tissue evidence="1">Seedlings</tissue>
    </source>
</reference>
<organism evidence="1 2">
    <name type="scientific">Lactuca sativa</name>
    <name type="common">Garden lettuce</name>
    <dbReference type="NCBI Taxonomy" id="4236"/>
    <lineage>
        <taxon>Eukaryota</taxon>
        <taxon>Viridiplantae</taxon>
        <taxon>Streptophyta</taxon>
        <taxon>Embryophyta</taxon>
        <taxon>Tracheophyta</taxon>
        <taxon>Spermatophyta</taxon>
        <taxon>Magnoliopsida</taxon>
        <taxon>eudicotyledons</taxon>
        <taxon>Gunneridae</taxon>
        <taxon>Pentapetalae</taxon>
        <taxon>asterids</taxon>
        <taxon>campanulids</taxon>
        <taxon>Asterales</taxon>
        <taxon>Asteraceae</taxon>
        <taxon>Cichorioideae</taxon>
        <taxon>Cichorieae</taxon>
        <taxon>Lactucinae</taxon>
        <taxon>Lactuca</taxon>
    </lineage>
</organism>
<gene>
    <name evidence="1" type="ORF">LSAT_V11C700345810</name>
</gene>
<dbReference type="Proteomes" id="UP000235145">
    <property type="component" value="Unassembled WGS sequence"/>
</dbReference>
<dbReference type="EMBL" id="NBSK02000007">
    <property type="protein sequence ID" value="KAJ0195118.1"/>
    <property type="molecule type" value="Genomic_DNA"/>
</dbReference>
<name>A0A9R1UX37_LACSA</name>
<accession>A0A9R1UX37</accession>
<keyword evidence="2" id="KW-1185">Reference proteome</keyword>
<sequence length="176" mass="20384">MSRIENRPVCGDMFRHSCFGDYVNILMGVEYHHLLCHYLTCKEFTTFDPVDLQELLFPGGDYRVCFDRKTFFLVTDLQFGDYYYPSSGFAEFKKRVFPFVSLSRSMSIAELMHMFNNLLHQLSNEDVSNEFGGNTLDNQLLMSIWIIDTFPNSSTVGSPISSIIPQALAYPRMRRL</sequence>
<proteinExistence type="predicted"/>
<dbReference type="AlphaFoldDB" id="A0A9R1UX37"/>
<protein>
    <submittedName>
        <fullName evidence="1">Uncharacterized protein</fullName>
    </submittedName>
</protein>